<dbReference type="InterPro" id="IPR000031">
    <property type="entry name" value="PurE_dom"/>
</dbReference>
<dbReference type="NCBIfam" id="NF033503">
    <property type="entry name" value="LarB"/>
    <property type="match status" value="1"/>
</dbReference>
<evidence type="ECO:0000259" key="1">
    <source>
        <dbReference type="SMART" id="SM01001"/>
    </source>
</evidence>
<gene>
    <name evidence="2" type="primary">larB</name>
    <name evidence="2" type="ORF">A7A09_007405</name>
</gene>
<dbReference type="AlphaFoldDB" id="A0A3R7PQ59"/>
<dbReference type="PANTHER" id="PTHR43064:SF1">
    <property type="entry name" value="SLL1489 PROTEIN"/>
    <property type="match status" value="1"/>
</dbReference>
<dbReference type="PANTHER" id="PTHR43064">
    <property type="entry name" value="PHOSPHORIBOSYLAMINOIMIDAZOLE CARBOXYLASE-RELATED"/>
    <property type="match status" value="1"/>
</dbReference>
<dbReference type="Proteomes" id="UP000238137">
    <property type="component" value="Unassembled WGS sequence"/>
</dbReference>
<protein>
    <submittedName>
        <fullName evidence="2">Nickel pincer cofactor biosynthesis protein LarB</fullName>
    </submittedName>
</protein>
<evidence type="ECO:0000313" key="2">
    <source>
        <dbReference type="EMBL" id="RNF34830.1"/>
    </source>
</evidence>
<accession>A0A3R7PQ59</accession>
<dbReference type="Gene3D" id="3.40.50.1970">
    <property type="match status" value="1"/>
</dbReference>
<organism evidence="2 3">
    <name type="scientific">Paracoccus methylarcula</name>
    <dbReference type="NCBI Taxonomy" id="72022"/>
    <lineage>
        <taxon>Bacteria</taxon>
        <taxon>Pseudomonadati</taxon>
        <taxon>Pseudomonadota</taxon>
        <taxon>Alphaproteobacteria</taxon>
        <taxon>Rhodobacterales</taxon>
        <taxon>Paracoccaceae</taxon>
        <taxon>Paracoccus</taxon>
    </lineage>
</organism>
<dbReference type="Pfam" id="PF00731">
    <property type="entry name" value="AIRC"/>
    <property type="match status" value="1"/>
</dbReference>
<sequence length="238" mass="24756">MPDERLDSHPDVTFDRDRQARIGLEEAVLAEPKTSGQIAAIIDDALRENRRLLLTRMAPAQYGALPDRQRSVLDYCALSRSAILGSLPPQADTPRVALVSAGTSDAAAVTEARRVLAYSGLAVTEVADVGVAGLWRLLDRAPLLRKMQVLIVFAGMDAALPSVVAGLVPGVVIAVPTSVGYGVATGGRTALDAALASCAPGVLVTNIDNGYGAACAALRFAHAAAQSEGIYAKKKGSR</sequence>
<dbReference type="InterPro" id="IPR039476">
    <property type="entry name" value="P2CMN_synthase_LarB"/>
</dbReference>
<dbReference type="GO" id="GO:0016787">
    <property type="term" value="F:hydrolase activity"/>
    <property type="evidence" value="ECO:0007669"/>
    <property type="project" value="InterPro"/>
</dbReference>
<dbReference type="EMBL" id="PXNQ02000004">
    <property type="protein sequence ID" value="RNF34830.1"/>
    <property type="molecule type" value="Genomic_DNA"/>
</dbReference>
<dbReference type="OrthoDB" id="9782511at2"/>
<comment type="caution">
    <text evidence="2">The sequence shown here is derived from an EMBL/GenBank/DDBJ whole genome shotgun (WGS) entry which is preliminary data.</text>
</comment>
<name>A0A3R7PQ59_9RHOB</name>
<dbReference type="SMART" id="SM01001">
    <property type="entry name" value="AIRC"/>
    <property type="match status" value="1"/>
</dbReference>
<keyword evidence="3" id="KW-1185">Reference proteome</keyword>
<feature type="domain" description="PurE" evidence="1">
    <location>
        <begin position="94"/>
        <end position="226"/>
    </location>
</feature>
<proteinExistence type="predicted"/>
<dbReference type="RefSeq" id="WP_106690811.1">
    <property type="nucleotide sequence ID" value="NZ_PXNQ02000004.1"/>
</dbReference>
<dbReference type="SUPFAM" id="SSF52255">
    <property type="entry name" value="N5-CAIR mutase (phosphoribosylaminoimidazole carboxylase, PurE)"/>
    <property type="match status" value="1"/>
</dbReference>
<evidence type="ECO:0000313" key="3">
    <source>
        <dbReference type="Proteomes" id="UP000238137"/>
    </source>
</evidence>
<reference evidence="2" key="1">
    <citation type="submission" date="2018-05" db="EMBL/GenBank/DDBJ databases">
        <title>Reclassification of Methylarcula marina and Methylarcula terricola as Paracoccus methylarcula sp.nov., comb.nov. and Paracoccus terricola comb.nov.</title>
        <authorList>
            <person name="Shmareva M.N."/>
            <person name="Doronina N.V."/>
            <person name="Vasilenko O.V."/>
            <person name="Tarlachkov S.V."/>
            <person name="Trotsenko Y.A."/>
        </authorList>
    </citation>
    <scope>NUCLEOTIDE SEQUENCE [LARGE SCALE GENOMIC DNA]</scope>
    <source>
        <strain evidence="2">VKM B-2159</strain>
    </source>
</reference>
<dbReference type="GO" id="GO:0006189">
    <property type="term" value="P:'de novo' IMP biosynthetic process"/>
    <property type="evidence" value="ECO:0007669"/>
    <property type="project" value="InterPro"/>
</dbReference>